<keyword evidence="1" id="KW-0732">Signal</keyword>
<evidence type="ECO:0000313" key="2">
    <source>
        <dbReference type="EMBL" id="AFE04332.1"/>
    </source>
</evidence>
<dbReference type="AlphaFoldDB" id="H8MEW0"/>
<reference evidence="2 3" key="1">
    <citation type="journal article" date="2012" name="J. Bacteriol.">
        <title>Complete Genome Sequence of the Fruiting Myxobacterium Corallococcus coralloides DSM 2259.</title>
        <authorList>
            <person name="Huntley S."/>
            <person name="Zhang Y."/>
            <person name="Treuner-Lange A."/>
            <person name="Kneip S."/>
            <person name="Sensen C.W."/>
            <person name="Sogaard-Andersen L."/>
        </authorList>
    </citation>
    <scope>NUCLEOTIDE SEQUENCE [LARGE SCALE GENOMIC DNA]</scope>
    <source>
        <strain evidence="3">ATCC 25202 / DSM 2259 / NBRC 100086 / M2</strain>
    </source>
</reference>
<dbReference type="InParanoid" id="H8MEW0"/>
<protein>
    <recommendedName>
        <fullName evidence="4">Lipoprotein</fullName>
    </recommendedName>
</protein>
<dbReference type="KEGG" id="ccx:COCOR_01849"/>
<dbReference type="EMBL" id="CP003389">
    <property type="protein sequence ID" value="AFE04332.1"/>
    <property type="molecule type" value="Genomic_DNA"/>
</dbReference>
<evidence type="ECO:0000313" key="3">
    <source>
        <dbReference type="Proteomes" id="UP000007587"/>
    </source>
</evidence>
<gene>
    <name evidence="2" type="ordered locus">COCOR_01849</name>
</gene>
<evidence type="ECO:0008006" key="4">
    <source>
        <dbReference type="Google" id="ProtNLM"/>
    </source>
</evidence>
<organism evidence="2 3">
    <name type="scientific">Corallococcus coralloides (strain ATCC 25202 / DSM 2259 / NBRC 100086 / M2)</name>
    <name type="common">Myxococcus coralloides</name>
    <dbReference type="NCBI Taxonomy" id="1144275"/>
    <lineage>
        <taxon>Bacteria</taxon>
        <taxon>Pseudomonadati</taxon>
        <taxon>Myxococcota</taxon>
        <taxon>Myxococcia</taxon>
        <taxon>Myxococcales</taxon>
        <taxon>Cystobacterineae</taxon>
        <taxon>Myxococcaceae</taxon>
        <taxon>Corallococcus</taxon>
    </lineage>
</organism>
<sequence length="203" mass="20711">MQFFKRAACLCVAVLVSACGGGDGVTGQADTLAQQESAVTSASFNGCIYSISAYPQPNVTPTVYDIKLFRQPIPTCAYGYGTVTLGTSVVYEPTRSVAVNALGVAASYTQKSSLSGSAPITLSVHHVDPATLTVIRTSGLGVYLGAGNIVSENVAIAADGTTVTVTGSKTGVIFGESGSGSHYTASFPNFFTSTTPPTVTAYP</sequence>
<evidence type="ECO:0000256" key="1">
    <source>
        <dbReference type="SAM" id="SignalP"/>
    </source>
</evidence>
<feature type="chain" id="PRO_5003615403" description="Lipoprotein" evidence="1">
    <location>
        <begin position="22"/>
        <end position="203"/>
    </location>
</feature>
<name>H8MEW0_CORCM</name>
<dbReference type="PROSITE" id="PS51257">
    <property type="entry name" value="PROKAR_LIPOPROTEIN"/>
    <property type="match status" value="1"/>
</dbReference>
<keyword evidence="3" id="KW-1185">Reference proteome</keyword>
<dbReference type="eggNOG" id="COG3055">
    <property type="taxonomic scope" value="Bacteria"/>
</dbReference>
<reference evidence="3" key="2">
    <citation type="submission" date="2012-03" db="EMBL/GenBank/DDBJ databases">
        <title>Genome sequence of the fruiting myxobacterium Corallococcus coralloides DSM 2259.</title>
        <authorList>
            <person name="Huntley S."/>
            <person name="Zhang Y."/>
            <person name="Treuner-Lange A."/>
            <person name="Sensen C.W."/>
            <person name="Sogaard-Andersen L."/>
        </authorList>
    </citation>
    <scope>NUCLEOTIDE SEQUENCE [LARGE SCALE GENOMIC DNA]</scope>
    <source>
        <strain evidence="3">ATCC 25202 / DSM 2259 / NBRC 100086 / M2</strain>
    </source>
</reference>
<dbReference type="HOGENOM" id="CLU_092398_0_0_7"/>
<accession>H8MEW0</accession>
<proteinExistence type="predicted"/>
<feature type="signal peptide" evidence="1">
    <location>
        <begin position="1"/>
        <end position="21"/>
    </location>
</feature>
<dbReference type="Proteomes" id="UP000007587">
    <property type="component" value="Chromosome"/>
</dbReference>